<dbReference type="Pfam" id="PF13793">
    <property type="entry name" value="Pribosyltran_N"/>
    <property type="match status" value="1"/>
</dbReference>
<dbReference type="Proteomes" id="UP001488838">
    <property type="component" value="Unassembled WGS sequence"/>
</dbReference>
<comment type="caution">
    <text evidence="5">The sequence shown here is derived from an EMBL/GenBank/DDBJ whole genome shotgun (WGS) entry which is preliminary data.</text>
</comment>
<dbReference type="AlphaFoldDB" id="A0AAW0JNH5"/>
<accession>A0AAW0JNH5</accession>
<keyword evidence="2" id="KW-0545">Nucleotide biosynthesis</keyword>
<gene>
    <name evidence="5" type="ORF">U0070_007142</name>
</gene>
<dbReference type="GO" id="GO:0005524">
    <property type="term" value="F:ATP binding"/>
    <property type="evidence" value="ECO:0007669"/>
    <property type="project" value="TreeGrafter"/>
</dbReference>
<dbReference type="EMBL" id="JBBHLL010000025">
    <property type="protein sequence ID" value="KAK7828618.1"/>
    <property type="molecule type" value="Genomic_DNA"/>
</dbReference>
<name>A0AAW0JNH5_MYOGA</name>
<dbReference type="FunFam" id="3.40.50.2020:FF:000014">
    <property type="entry name" value="Ribose-phosphate pyrophosphokinase 1"/>
    <property type="match status" value="1"/>
</dbReference>
<evidence type="ECO:0000313" key="5">
    <source>
        <dbReference type="EMBL" id="KAK7828618.1"/>
    </source>
</evidence>
<dbReference type="Pfam" id="PF14572">
    <property type="entry name" value="Pribosyl_synth"/>
    <property type="match status" value="1"/>
</dbReference>
<feature type="domain" description="Ribose-phosphate pyrophosphokinase N-terminal" evidence="4">
    <location>
        <begin position="190"/>
        <end position="228"/>
    </location>
</feature>
<dbReference type="SUPFAM" id="SSF53271">
    <property type="entry name" value="PRTase-like"/>
    <property type="match status" value="1"/>
</dbReference>
<dbReference type="InterPro" id="IPR005946">
    <property type="entry name" value="Rib-P_diPkinase"/>
</dbReference>
<dbReference type="GO" id="GO:0006164">
    <property type="term" value="P:purine nucleotide biosynthetic process"/>
    <property type="evidence" value="ECO:0007669"/>
    <property type="project" value="TreeGrafter"/>
</dbReference>
<feature type="region of interest" description="Disordered" evidence="3">
    <location>
        <begin position="39"/>
        <end position="69"/>
    </location>
</feature>
<sequence length="295" mass="32858">MMHHEVVAYRKRFSTSNPVAGSMASGSLPSSQHSILYLHTPSYSTPSKPKSHKSSQGSLRHGESKVIPPPSRYIQLQHENRQDVIILATTNVLDERRKLKIHLTKKKQIRIRPSWFRLLVPVLAPGSCSRLLRLGSLPDGLWCIGNLHPTMDGDREGDPHWSPGLSHQGPNEEQKKGEHKKESQDHEGTTCARNIIGVIPYFPYSKQSKMRKRGSIVCKLLASMLANAVYPGRNYRNAIIVAKSPDAAKRAQSYAERLHLGLAVIYGEAQCTELDMDDGRHSPAMVKNATLHSGL</sequence>
<dbReference type="GO" id="GO:0006015">
    <property type="term" value="P:5-phosphoribose 1-diphosphate biosynthetic process"/>
    <property type="evidence" value="ECO:0007669"/>
    <property type="project" value="TreeGrafter"/>
</dbReference>
<dbReference type="InterPro" id="IPR029099">
    <property type="entry name" value="Pribosyltran_N"/>
</dbReference>
<keyword evidence="6" id="KW-1185">Reference proteome</keyword>
<feature type="compositionally biased region" description="Low complexity" evidence="3">
    <location>
        <begin position="39"/>
        <end position="48"/>
    </location>
</feature>
<dbReference type="GO" id="GO:0004749">
    <property type="term" value="F:ribose phosphate diphosphokinase activity"/>
    <property type="evidence" value="ECO:0007669"/>
    <property type="project" value="TreeGrafter"/>
</dbReference>
<protein>
    <recommendedName>
        <fullName evidence="4">Ribose-phosphate pyrophosphokinase N-terminal domain-containing protein</fullName>
    </recommendedName>
</protein>
<dbReference type="GO" id="GO:0000287">
    <property type="term" value="F:magnesium ion binding"/>
    <property type="evidence" value="ECO:0007669"/>
    <property type="project" value="InterPro"/>
</dbReference>
<evidence type="ECO:0000256" key="3">
    <source>
        <dbReference type="SAM" id="MobiDB-lite"/>
    </source>
</evidence>
<dbReference type="Gene3D" id="3.40.50.2020">
    <property type="match status" value="1"/>
</dbReference>
<organism evidence="5 6">
    <name type="scientific">Myodes glareolus</name>
    <name type="common">Bank vole</name>
    <name type="synonym">Clethrionomys glareolus</name>
    <dbReference type="NCBI Taxonomy" id="447135"/>
    <lineage>
        <taxon>Eukaryota</taxon>
        <taxon>Metazoa</taxon>
        <taxon>Chordata</taxon>
        <taxon>Craniata</taxon>
        <taxon>Vertebrata</taxon>
        <taxon>Euteleostomi</taxon>
        <taxon>Mammalia</taxon>
        <taxon>Eutheria</taxon>
        <taxon>Euarchontoglires</taxon>
        <taxon>Glires</taxon>
        <taxon>Rodentia</taxon>
        <taxon>Myomorpha</taxon>
        <taxon>Muroidea</taxon>
        <taxon>Cricetidae</taxon>
        <taxon>Arvicolinae</taxon>
        <taxon>Myodes</taxon>
    </lineage>
</organism>
<evidence type="ECO:0000256" key="1">
    <source>
        <dbReference type="ARBA" id="ARBA00006478"/>
    </source>
</evidence>
<evidence type="ECO:0000259" key="4">
    <source>
        <dbReference type="Pfam" id="PF13793"/>
    </source>
</evidence>
<evidence type="ECO:0000256" key="2">
    <source>
        <dbReference type="ARBA" id="ARBA00022727"/>
    </source>
</evidence>
<dbReference type="PANTHER" id="PTHR10210:SF28">
    <property type="entry name" value="PHOSPHORIBOSYL PYROPHOSPHATE SYNTHASE-ASSOCIATED PROTEIN 1"/>
    <property type="match status" value="1"/>
</dbReference>
<dbReference type="PANTHER" id="PTHR10210">
    <property type="entry name" value="RIBOSE-PHOSPHATE DIPHOSPHOKINASE FAMILY MEMBER"/>
    <property type="match status" value="1"/>
</dbReference>
<comment type="similarity">
    <text evidence="1">Belongs to the ribose-phosphate pyrophosphokinase family.</text>
</comment>
<proteinExistence type="inferred from homology"/>
<reference evidence="5 6" key="1">
    <citation type="journal article" date="2023" name="bioRxiv">
        <title>Conserved and derived expression patterns and positive selection on dental genes reveal complex evolutionary context of ever-growing rodent molars.</title>
        <authorList>
            <person name="Calamari Z.T."/>
            <person name="Song A."/>
            <person name="Cohen E."/>
            <person name="Akter M."/>
            <person name="Roy R.D."/>
            <person name="Hallikas O."/>
            <person name="Christensen M.M."/>
            <person name="Li P."/>
            <person name="Marangoni P."/>
            <person name="Jernvall J."/>
            <person name="Klein O.D."/>
        </authorList>
    </citation>
    <scope>NUCLEOTIDE SEQUENCE [LARGE SCALE GENOMIC DNA]</scope>
    <source>
        <strain evidence="5">V071</strain>
    </source>
</reference>
<dbReference type="InterPro" id="IPR029057">
    <property type="entry name" value="PRTase-like"/>
</dbReference>
<feature type="compositionally biased region" description="Basic and acidic residues" evidence="3">
    <location>
        <begin position="170"/>
        <end position="188"/>
    </location>
</feature>
<evidence type="ECO:0000313" key="6">
    <source>
        <dbReference type="Proteomes" id="UP001488838"/>
    </source>
</evidence>
<dbReference type="GO" id="GO:0002189">
    <property type="term" value="C:ribose phosphate diphosphokinase complex"/>
    <property type="evidence" value="ECO:0007669"/>
    <property type="project" value="TreeGrafter"/>
</dbReference>
<feature type="region of interest" description="Disordered" evidence="3">
    <location>
        <begin position="154"/>
        <end position="188"/>
    </location>
</feature>
<dbReference type="GO" id="GO:0005737">
    <property type="term" value="C:cytoplasm"/>
    <property type="evidence" value="ECO:0007669"/>
    <property type="project" value="TreeGrafter"/>
</dbReference>